<name>A0A8S1H8G3_9PELO</name>
<dbReference type="EMBL" id="CAJGYM010000018">
    <property type="protein sequence ID" value="CAD6190828.1"/>
    <property type="molecule type" value="Genomic_DNA"/>
</dbReference>
<evidence type="ECO:0000256" key="1">
    <source>
        <dbReference type="SAM" id="SignalP"/>
    </source>
</evidence>
<feature type="signal peptide" evidence="1">
    <location>
        <begin position="1"/>
        <end position="19"/>
    </location>
</feature>
<feature type="chain" id="PRO_5035936535" evidence="1">
    <location>
        <begin position="20"/>
        <end position="77"/>
    </location>
</feature>
<reference evidence="2" key="1">
    <citation type="submission" date="2020-10" db="EMBL/GenBank/DDBJ databases">
        <authorList>
            <person name="Kikuchi T."/>
        </authorList>
    </citation>
    <scope>NUCLEOTIDE SEQUENCE</scope>
    <source>
        <strain evidence="2">NKZ352</strain>
    </source>
</reference>
<keyword evidence="3" id="KW-1185">Reference proteome</keyword>
<sequence>MGFASFLLLVPLIVICTTAEEPDFVEYTAPPTSSPLITAPDAIGEKLSKILHGTNDAPAFDDSLLIPYDDVSYQRRR</sequence>
<organism evidence="2 3">
    <name type="scientific">Caenorhabditis auriculariae</name>
    <dbReference type="NCBI Taxonomy" id="2777116"/>
    <lineage>
        <taxon>Eukaryota</taxon>
        <taxon>Metazoa</taxon>
        <taxon>Ecdysozoa</taxon>
        <taxon>Nematoda</taxon>
        <taxon>Chromadorea</taxon>
        <taxon>Rhabditida</taxon>
        <taxon>Rhabditina</taxon>
        <taxon>Rhabditomorpha</taxon>
        <taxon>Rhabditoidea</taxon>
        <taxon>Rhabditidae</taxon>
        <taxon>Peloderinae</taxon>
        <taxon>Caenorhabditis</taxon>
    </lineage>
</organism>
<comment type="caution">
    <text evidence="2">The sequence shown here is derived from an EMBL/GenBank/DDBJ whole genome shotgun (WGS) entry which is preliminary data.</text>
</comment>
<evidence type="ECO:0000313" key="3">
    <source>
        <dbReference type="Proteomes" id="UP000835052"/>
    </source>
</evidence>
<gene>
    <name evidence="2" type="ORF">CAUJ_LOCUS6747</name>
</gene>
<dbReference type="AlphaFoldDB" id="A0A8S1H8G3"/>
<keyword evidence="1" id="KW-0732">Signal</keyword>
<dbReference type="Proteomes" id="UP000835052">
    <property type="component" value="Unassembled WGS sequence"/>
</dbReference>
<proteinExistence type="predicted"/>
<evidence type="ECO:0000313" key="2">
    <source>
        <dbReference type="EMBL" id="CAD6190828.1"/>
    </source>
</evidence>
<protein>
    <submittedName>
        <fullName evidence="2">Uncharacterized protein</fullName>
    </submittedName>
</protein>
<accession>A0A8S1H8G3</accession>